<dbReference type="KEGG" id="bbel:109473656"/>
<keyword evidence="1" id="KW-0479">Metal-binding</keyword>
<dbReference type="Pfam" id="PF05485">
    <property type="entry name" value="THAP"/>
    <property type="match status" value="1"/>
</dbReference>
<feature type="compositionally biased region" description="Polar residues" evidence="6">
    <location>
        <begin position="516"/>
        <end position="530"/>
    </location>
</feature>
<sequence length="696" mass="78472">MPRCASCGCWYGPASKERGVSFHKFPRDYDRLHRWLVSMRNNLVNKLTPEKIKELVHKKGFHWRVCSDHFQPGCFTRKSFLKRQLCPDHTTYLELEKDAVPTLFSGPGENDRKQCRPPSKYQHRNEHSRVRVIKMRKEDNRRRQEPGLKELKNAGRSGSPNNKQPRLQRKGHRKTPLCTPVQVALSEEALPTVFCGEKKTRESPDRQREKRGRKQAPEVELISSVKKTAKRKRTEDTPDVPAENLSVNLQSQLSRWKGACKALRLTDDQMAKFLLDRYYKGDQSSAYTGSQSTHKTLLLDRGLLTLWNDSMADKGFSSDKDFLWFLLLGPQKSGTDSEGLTVRDHGASDECVPVKVHYVGPGYTAPDTSQDLLVNDAANCPQILQPPTCKPSLTQSKNMTETEMTTPVPATSPNNELQTPTHKKCRKQVHVLEPKKDEPVFPKTLGKEDSHCDFVRIGDTDTDPVQPEKVGVRENGASTPFTATQKPSNTHSPNKAKRRKYLVPGPREEPAKDMNGLSTSENSNTCSQPTAGELDIHLKEKDELEIDLNDCDDSITSSHLCSSAVPIPVKQEDDHSPILSSQLIWGGTVRTKVEKEDEHGMNLCSFDNTNVSCPQLGSNIKEEDKVEYNNYSNTNSNTSQSSNDTVSIKVEKEDGLEMDFHTDTSSHLSFDTDNIKEEELETHLDMAIVTTSKHLD</sequence>
<evidence type="ECO:0000256" key="4">
    <source>
        <dbReference type="ARBA" id="ARBA00023125"/>
    </source>
</evidence>
<feature type="compositionally biased region" description="Basic and acidic residues" evidence="6">
    <location>
        <begin position="196"/>
        <end position="208"/>
    </location>
</feature>
<dbReference type="OrthoDB" id="7312725at2759"/>
<dbReference type="GO" id="GO:0043565">
    <property type="term" value="F:sequence-specific DNA binding"/>
    <property type="evidence" value="ECO:0007669"/>
    <property type="project" value="InterPro"/>
</dbReference>
<evidence type="ECO:0000313" key="9">
    <source>
        <dbReference type="RefSeq" id="XP_019629155.1"/>
    </source>
</evidence>
<dbReference type="PANTHER" id="PTHR46600:SF11">
    <property type="entry name" value="THAP DOMAIN-CONTAINING PROTEIN 10"/>
    <property type="match status" value="1"/>
</dbReference>
<evidence type="ECO:0000256" key="1">
    <source>
        <dbReference type="ARBA" id="ARBA00022723"/>
    </source>
</evidence>
<dbReference type="GeneID" id="109473656"/>
<dbReference type="SUPFAM" id="SSF57716">
    <property type="entry name" value="Glucocorticoid receptor-like (DNA-binding domain)"/>
    <property type="match status" value="1"/>
</dbReference>
<proteinExistence type="predicted"/>
<feature type="compositionally biased region" description="Basic and acidic residues" evidence="6">
    <location>
        <begin position="123"/>
        <end position="153"/>
    </location>
</feature>
<keyword evidence="3" id="KW-0862">Zinc</keyword>
<accession>A0A6P4YIF3</accession>
<keyword evidence="4 5" id="KW-0238">DNA-binding</keyword>
<dbReference type="PANTHER" id="PTHR46600">
    <property type="entry name" value="THAP DOMAIN-CONTAINING"/>
    <property type="match status" value="1"/>
</dbReference>
<feature type="compositionally biased region" description="Polar residues" evidence="6">
    <location>
        <begin position="156"/>
        <end position="165"/>
    </location>
</feature>
<dbReference type="GO" id="GO:0008270">
    <property type="term" value="F:zinc ion binding"/>
    <property type="evidence" value="ECO:0007669"/>
    <property type="project" value="UniProtKB-KW"/>
</dbReference>
<feature type="region of interest" description="Disordered" evidence="6">
    <location>
        <begin position="103"/>
        <end position="176"/>
    </location>
</feature>
<feature type="region of interest" description="Disordered" evidence="6">
    <location>
        <begin position="404"/>
        <end position="425"/>
    </location>
</feature>
<name>A0A6P4YIF3_BRABE</name>
<feature type="compositionally biased region" description="Polar residues" evidence="6">
    <location>
        <begin position="476"/>
        <end position="493"/>
    </location>
</feature>
<dbReference type="InterPro" id="IPR026516">
    <property type="entry name" value="THAP1/10"/>
</dbReference>
<evidence type="ECO:0000256" key="5">
    <source>
        <dbReference type="PROSITE-ProRule" id="PRU00309"/>
    </source>
</evidence>
<dbReference type="RefSeq" id="XP_019629155.1">
    <property type="nucleotide sequence ID" value="XM_019773596.1"/>
</dbReference>
<dbReference type="Proteomes" id="UP000515135">
    <property type="component" value="Unplaced"/>
</dbReference>
<protein>
    <submittedName>
        <fullName evidence="9">Uncharacterized protein LOC109473656</fullName>
    </submittedName>
</protein>
<reference evidence="9" key="1">
    <citation type="submission" date="2025-08" db="UniProtKB">
        <authorList>
            <consortium name="RefSeq"/>
        </authorList>
    </citation>
    <scope>IDENTIFICATION</scope>
    <source>
        <tissue evidence="9">Gonad</tissue>
    </source>
</reference>
<dbReference type="InterPro" id="IPR006612">
    <property type="entry name" value="THAP_Znf"/>
</dbReference>
<feature type="region of interest" description="Disordered" evidence="6">
    <location>
        <begin position="454"/>
        <end position="530"/>
    </location>
</feature>
<dbReference type="SMART" id="SM00980">
    <property type="entry name" value="THAP"/>
    <property type="match status" value="1"/>
</dbReference>
<feature type="domain" description="THAP-type" evidence="7">
    <location>
        <begin position="1"/>
        <end position="104"/>
    </location>
</feature>
<feature type="compositionally biased region" description="Basic residues" evidence="6">
    <location>
        <begin position="166"/>
        <end position="175"/>
    </location>
</feature>
<dbReference type="PROSITE" id="PS50950">
    <property type="entry name" value="ZF_THAP"/>
    <property type="match status" value="1"/>
</dbReference>
<dbReference type="AlphaFoldDB" id="A0A6P4YIF3"/>
<evidence type="ECO:0000259" key="7">
    <source>
        <dbReference type="PROSITE" id="PS50950"/>
    </source>
</evidence>
<evidence type="ECO:0000256" key="6">
    <source>
        <dbReference type="SAM" id="MobiDB-lite"/>
    </source>
</evidence>
<keyword evidence="8" id="KW-1185">Reference proteome</keyword>
<evidence type="ECO:0000256" key="2">
    <source>
        <dbReference type="ARBA" id="ARBA00022771"/>
    </source>
</evidence>
<dbReference type="SMART" id="SM00692">
    <property type="entry name" value="DM3"/>
    <property type="match status" value="1"/>
</dbReference>
<feature type="compositionally biased region" description="Polar residues" evidence="6">
    <location>
        <begin position="404"/>
        <end position="420"/>
    </location>
</feature>
<feature type="region of interest" description="Disordered" evidence="6">
    <location>
        <begin position="196"/>
        <end position="241"/>
    </location>
</feature>
<organism evidence="8 9">
    <name type="scientific">Branchiostoma belcheri</name>
    <name type="common">Amphioxus</name>
    <dbReference type="NCBI Taxonomy" id="7741"/>
    <lineage>
        <taxon>Eukaryota</taxon>
        <taxon>Metazoa</taxon>
        <taxon>Chordata</taxon>
        <taxon>Cephalochordata</taxon>
        <taxon>Leptocardii</taxon>
        <taxon>Amphioxiformes</taxon>
        <taxon>Branchiostomatidae</taxon>
        <taxon>Branchiostoma</taxon>
    </lineage>
</organism>
<keyword evidence="2 5" id="KW-0863">Zinc-finger</keyword>
<evidence type="ECO:0000313" key="8">
    <source>
        <dbReference type="Proteomes" id="UP000515135"/>
    </source>
</evidence>
<gene>
    <name evidence="9" type="primary">LOC109473656</name>
</gene>
<evidence type="ECO:0000256" key="3">
    <source>
        <dbReference type="ARBA" id="ARBA00022833"/>
    </source>
</evidence>